<reference evidence="2" key="1">
    <citation type="submission" date="2021-02" db="EMBL/GenBank/DDBJ databases">
        <title>Sulfurospirillum tamanensis sp. nov.</title>
        <authorList>
            <person name="Merkel A.Y."/>
        </authorList>
    </citation>
    <scope>NUCLEOTIDE SEQUENCE [LARGE SCALE GENOMIC DNA]</scope>
    <source>
        <strain evidence="2">T05b</strain>
    </source>
</reference>
<accession>A0ABS2WP15</accession>
<name>A0ABS2WP15_9BACT</name>
<organism evidence="1 2">
    <name type="scientific">Sulfurospirillum tamanense</name>
    <dbReference type="NCBI Taxonomy" id="2813362"/>
    <lineage>
        <taxon>Bacteria</taxon>
        <taxon>Pseudomonadati</taxon>
        <taxon>Campylobacterota</taxon>
        <taxon>Epsilonproteobacteria</taxon>
        <taxon>Campylobacterales</taxon>
        <taxon>Sulfurospirillaceae</taxon>
        <taxon>Sulfurospirillum</taxon>
    </lineage>
</organism>
<gene>
    <name evidence="1" type="ORF">JWV37_00990</name>
</gene>
<dbReference type="PROSITE" id="PS51318">
    <property type="entry name" value="TAT"/>
    <property type="match status" value="1"/>
</dbReference>
<proteinExistence type="predicted"/>
<keyword evidence="2" id="KW-1185">Reference proteome</keyword>
<reference evidence="1 2" key="2">
    <citation type="submission" date="2021-02" db="EMBL/GenBank/DDBJ databases">
        <title>Sulfurospirillum tamanensis sp. nov.</title>
        <authorList>
            <person name="Frolova A."/>
            <person name="Merkel A."/>
            <person name="Slobodkin A."/>
        </authorList>
    </citation>
    <scope>NUCLEOTIDE SEQUENCE [LARGE SCALE GENOMIC DNA]</scope>
    <source>
        <strain evidence="1 2">T05b</strain>
    </source>
</reference>
<protein>
    <recommendedName>
        <fullName evidence="3">Tat pathway signal protein</fullName>
    </recommendedName>
</protein>
<dbReference type="EMBL" id="JAFHKK010000001">
    <property type="protein sequence ID" value="MBN2963343.1"/>
    <property type="molecule type" value="Genomic_DNA"/>
</dbReference>
<dbReference type="RefSeq" id="WP_205457774.1">
    <property type="nucleotide sequence ID" value="NZ_JAFHKK010000001.1"/>
</dbReference>
<comment type="caution">
    <text evidence="1">The sequence shown here is derived from an EMBL/GenBank/DDBJ whole genome shotgun (WGS) entry which is preliminary data.</text>
</comment>
<evidence type="ECO:0000313" key="1">
    <source>
        <dbReference type="EMBL" id="MBN2963343.1"/>
    </source>
</evidence>
<sequence>MEHQPNPRRSFLVNAGKTTVLAAAGTSLLASQSLGAEKSSATVVKGRSKKVEVLYQKTRHWEDFYKNAY</sequence>
<dbReference type="InterPro" id="IPR006311">
    <property type="entry name" value="TAT_signal"/>
</dbReference>
<dbReference type="Proteomes" id="UP000703590">
    <property type="component" value="Unassembled WGS sequence"/>
</dbReference>
<evidence type="ECO:0000313" key="2">
    <source>
        <dbReference type="Proteomes" id="UP000703590"/>
    </source>
</evidence>
<evidence type="ECO:0008006" key="3">
    <source>
        <dbReference type="Google" id="ProtNLM"/>
    </source>
</evidence>